<dbReference type="GO" id="GO:0017168">
    <property type="term" value="F:5-oxoprolinase (ATP-hydrolyzing) activity"/>
    <property type="evidence" value="ECO:0007669"/>
    <property type="project" value="TreeGrafter"/>
</dbReference>
<dbReference type="AlphaFoldDB" id="A0A853FYN5"/>
<comment type="caution">
    <text evidence="2">The sequence shown here is derived from an EMBL/GenBank/DDBJ whole genome shotgun (WGS) entry which is preliminary data.</text>
</comment>
<keyword evidence="3" id="KW-1185">Reference proteome</keyword>
<dbReference type="InterPro" id="IPR003692">
    <property type="entry name" value="Hydantoinase_B"/>
</dbReference>
<evidence type="ECO:0000313" key="2">
    <source>
        <dbReference type="EMBL" id="NYT49733.1"/>
    </source>
</evidence>
<evidence type="ECO:0000313" key="3">
    <source>
        <dbReference type="Proteomes" id="UP000559809"/>
    </source>
</evidence>
<dbReference type="PANTHER" id="PTHR11365:SF23">
    <property type="entry name" value="HYPOTHETICAL 5-OXOPROLINASE (EUROFUNG)-RELATED"/>
    <property type="match status" value="1"/>
</dbReference>
<dbReference type="Pfam" id="PF02538">
    <property type="entry name" value="Hydantoinase_B"/>
    <property type="match status" value="1"/>
</dbReference>
<name>A0A853FYN5_9BURK</name>
<feature type="domain" description="Hydantoinase B/oxoprolinase" evidence="1">
    <location>
        <begin position="4"/>
        <end position="527"/>
    </location>
</feature>
<accession>A0A853FYN5</accession>
<dbReference type="RefSeq" id="WP_180155043.1">
    <property type="nucleotide sequence ID" value="NZ_JACCEM010000005.1"/>
</dbReference>
<organism evidence="2 3">
    <name type="scientific">Parapusillimonas granuli</name>
    <dbReference type="NCBI Taxonomy" id="380911"/>
    <lineage>
        <taxon>Bacteria</taxon>
        <taxon>Pseudomonadati</taxon>
        <taxon>Pseudomonadota</taxon>
        <taxon>Betaproteobacteria</taxon>
        <taxon>Burkholderiales</taxon>
        <taxon>Alcaligenaceae</taxon>
        <taxon>Parapusillimonas</taxon>
    </lineage>
</organism>
<dbReference type="GO" id="GO:0006749">
    <property type="term" value="P:glutathione metabolic process"/>
    <property type="evidence" value="ECO:0007669"/>
    <property type="project" value="TreeGrafter"/>
</dbReference>
<sequence>MSVDPITLAVMRGNLEQIADDMDTVLGASAISSIIADAWDLASGVFHPETGEVIAQGPNGLPIFIVVMQHTVQNVLAAFPPHTMRPGDVFIVNDPYSGGTHTMDVKLVKPYFRNGKLTMLVGNTGHWPDVGGMTPGGFTPASTDVYQEGFRMPPVRLMSGGAMNEDLLNVMLLNMRAANDRRGDLAAQINSLDVGCAGLDRLFNHYPEDTVFKCVDELKLRSEQLMRNCIEQLPDGKYSFEDSFDNDGVVDEPLKISLEITIHGSEMTFDVSRSSRECRGPFNCPLSSTISALLIGMKHIFPDIPVNSGCFVPFHFIIPEGNMYNPRPPKPVSATTTETAQRLIGAVLGALAPIAPQSIPAGTFCTGTNIGIGGTSPTRGEYVNMFFFGGGYGGSETCDGLTNGSTLVSTARNTSIEVLEHATPLLFTQYGIRGRSAGAGKHRGGYGVEVAFRLRDGEAYLTLVGDRGTTRPHGLFGGEPGCSADHSFHVGSKSFKAPFLTKIDRLYLQPGDGVVLRTPGGGGYGAPQLRDPSLIDQDIINELEKPSVA</sequence>
<proteinExistence type="predicted"/>
<dbReference type="Proteomes" id="UP000559809">
    <property type="component" value="Unassembled WGS sequence"/>
</dbReference>
<dbReference type="EMBL" id="JACCEM010000005">
    <property type="protein sequence ID" value="NYT49733.1"/>
    <property type="molecule type" value="Genomic_DNA"/>
</dbReference>
<dbReference type="GO" id="GO:0005829">
    <property type="term" value="C:cytosol"/>
    <property type="evidence" value="ECO:0007669"/>
    <property type="project" value="TreeGrafter"/>
</dbReference>
<protein>
    <submittedName>
        <fullName evidence="2">Hydantoinase B/oxoprolinase family protein</fullName>
    </submittedName>
</protein>
<dbReference type="PANTHER" id="PTHR11365">
    <property type="entry name" value="5-OXOPROLINASE RELATED"/>
    <property type="match status" value="1"/>
</dbReference>
<gene>
    <name evidence="2" type="ORF">H0A72_10490</name>
</gene>
<dbReference type="InterPro" id="IPR045079">
    <property type="entry name" value="Oxoprolinase-like"/>
</dbReference>
<evidence type="ECO:0000259" key="1">
    <source>
        <dbReference type="Pfam" id="PF02538"/>
    </source>
</evidence>
<reference evidence="2 3" key="1">
    <citation type="submission" date="2020-07" db="EMBL/GenBank/DDBJ databases">
        <title>Taxonomic revisions and descriptions of new bacterial species based on genomic comparisons in the high-G+C-content subgroup of the family Alcaligenaceae.</title>
        <authorList>
            <person name="Szabo A."/>
            <person name="Felfoldi T."/>
        </authorList>
    </citation>
    <scope>NUCLEOTIDE SEQUENCE [LARGE SCALE GENOMIC DNA]</scope>
    <source>
        <strain evidence="2 3">LMG 24012</strain>
    </source>
</reference>